<dbReference type="InterPro" id="IPR016181">
    <property type="entry name" value="Acyl_CoA_acyltransferase"/>
</dbReference>
<proteinExistence type="predicted"/>
<keyword evidence="1" id="KW-0808">Transferase</keyword>
<dbReference type="Gene3D" id="3.40.630.30">
    <property type="match status" value="1"/>
</dbReference>
<accession>A0ABQ7FFU0</accession>
<feature type="domain" description="N-acetyltransferase" evidence="3">
    <location>
        <begin position="1"/>
        <end position="209"/>
    </location>
</feature>
<dbReference type="InterPro" id="IPR050769">
    <property type="entry name" value="NAT_camello-type"/>
</dbReference>
<feature type="region of interest" description="Disordered" evidence="2">
    <location>
        <begin position="231"/>
        <end position="253"/>
    </location>
</feature>
<evidence type="ECO:0000256" key="2">
    <source>
        <dbReference type="SAM" id="MobiDB-lite"/>
    </source>
</evidence>
<dbReference type="PANTHER" id="PTHR13947:SF37">
    <property type="entry name" value="LD18367P"/>
    <property type="match status" value="1"/>
</dbReference>
<organism evidence="4 5">
    <name type="scientific">Streptomyces lycii</name>
    <dbReference type="NCBI Taxonomy" id="2654337"/>
    <lineage>
        <taxon>Bacteria</taxon>
        <taxon>Bacillati</taxon>
        <taxon>Actinomycetota</taxon>
        <taxon>Actinomycetes</taxon>
        <taxon>Kitasatosporales</taxon>
        <taxon>Streptomycetaceae</taxon>
        <taxon>Streptomyces</taxon>
    </lineage>
</organism>
<evidence type="ECO:0000256" key="1">
    <source>
        <dbReference type="ARBA" id="ARBA00022679"/>
    </source>
</evidence>
<dbReference type="InterPro" id="IPR000182">
    <property type="entry name" value="GNAT_dom"/>
</dbReference>
<feature type="compositionally biased region" description="Basic and acidic residues" evidence="2">
    <location>
        <begin position="244"/>
        <end position="253"/>
    </location>
</feature>
<protein>
    <submittedName>
        <fullName evidence="4">GNAT family N-acetyltransferase</fullName>
    </submittedName>
</protein>
<dbReference type="CDD" id="cd04301">
    <property type="entry name" value="NAT_SF"/>
    <property type="match status" value="1"/>
</dbReference>
<comment type="caution">
    <text evidence="4">The sequence shown here is derived from an EMBL/GenBank/DDBJ whole genome shotgun (WGS) entry which is preliminary data.</text>
</comment>
<keyword evidence="5" id="KW-1185">Reference proteome</keyword>
<name>A0ABQ7FFU0_9ACTN</name>
<dbReference type="Proteomes" id="UP000621266">
    <property type="component" value="Unassembled WGS sequence"/>
</dbReference>
<dbReference type="PANTHER" id="PTHR13947">
    <property type="entry name" value="GNAT FAMILY N-ACETYLTRANSFERASE"/>
    <property type="match status" value="1"/>
</dbReference>
<gene>
    <name evidence="4" type="ORF">GCU69_18010</name>
</gene>
<evidence type="ECO:0000313" key="5">
    <source>
        <dbReference type="Proteomes" id="UP000621266"/>
    </source>
</evidence>
<dbReference type="RefSeq" id="WP_098754675.1">
    <property type="nucleotide sequence ID" value="NZ_WHPN01000301.1"/>
</dbReference>
<dbReference type="SUPFAM" id="SSF55729">
    <property type="entry name" value="Acyl-CoA N-acyltransferases (Nat)"/>
    <property type="match status" value="1"/>
</dbReference>
<feature type="compositionally biased region" description="Low complexity" evidence="2">
    <location>
        <begin position="231"/>
        <end position="241"/>
    </location>
</feature>
<reference evidence="4 5" key="1">
    <citation type="submission" date="2019-10" db="EMBL/GenBank/DDBJ databases">
        <title>Streptomyces tenebrisbrunneis sp.nov., an endogenous actinomycete isolated from of Lycium ruthenicum.</title>
        <authorList>
            <person name="Ma L."/>
        </authorList>
    </citation>
    <scope>NUCLEOTIDE SEQUENCE [LARGE SCALE GENOMIC DNA]</scope>
    <source>
        <strain evidence="4 5">TRM 66187</strain>
    </source>
</reference>
<dbReference type="EMBL" id="WHPN01000301">
    <property type="protein sequence ID" value="KAF4407700.1"/>
    <property type="molecule type" value="Genomic_DNA"/>
</dbReference>
<sequence>MNDDDLPFVVREHQRHFPHGFFPHLGTAFLTAYTRAYPTSPHSLAFIAELDGRRVGFLVGVTDPVLHRRHVLRAHGHRLAGRAALALLRRPRLAWHFVRTRLPRYSQELTPHRGAEPDGTPPGARGPVAVLAHVAVLEQVRSLGIGTELVERFTRHAAAAGCSRVALVTASGGEGAGRYYQRHGWLRRGETRTPEGRRLVTYERALHLPAWLPGTATVEVAAEVLAEEAGAAAGGAAPDTGDGTDGHDLPANG</sequence>
<evidence type="ECO:0000259" key="3">
    <source>
        <dbReference type="PROSITE" id="PS51186"/>
    </source>
</evidence>
<evidence type="ECO:0000313" key="4">
    <source>
        <dbReference type="EMBL" id="KAF4407700.1"/>
    </source>
</evidence>
<dbReference type="Pfam" id="PF00583">
    <property type="entry name" value="Acetyltransf_1"/>
    <property type="match status" value="1"/>
</dbReference>
<dbReference type="PROSITE" id="PS51186">
    <property type="entry name" value="GNAT"/>
    <property type="match status" value="1"/>
</dbReference>